<reference evidence="1 2" key="1">
    <citation type="submission" date="2020-08" db="EMBL/GenBank/DDBJ databases">
        <title>Genome public.</title>
        <authorList>
            <person name="Liu C."/>
            <person name="Sun Q."/>
        </authorList>
    </citation>
    <scope>NUCLEOTIDE SEQUENCE [LARGE SCALE GENOMIC DNA]</scope>
    <source>
        <strain evidence="1 2">BX2</strain>
    </source>
</reference>
<gene>
    <name evidence="1" type="ORF">H8S77_18745</name>
</gene>
<evidence type="ECO:0000313" key="2">
    <source>
        <dbReference type="Proteomes" id="UP000644010"/>
    </source>
</evidence>
<dbReference type="Proteomes" id="UP000644010">
    <property type="component" value="Unassembled WGS sequence"/>
</dbReference>
<evidence type="ECO:0000313" key="1">
    <source>
        <dbReference type="EMBL" id="MBC5644919.1"/>
    </source>
</evidence>
<accession>A0ABR7E767</accession>
<protein>
    <recommendedName>
        <fullName evidence="3">HEAT repeat domain-containing protein</fullName>
    </recommendedName>
</protein>
<sequence>MSNLIEDNLLQLSVQDIYSTLVALNQNSDDIYCYEYHDSIKSLCHHDNVKAKELFYSIIEGKIFTGLLVDISVLILLEIAESDFEWAYKEARFTIEINREISIRVLSYLKYSSGIQLEEAFSYVESKGDIFILKDYILFYSQILNNLYCSEKQQNKCFQYFVSILNSHSDEKVEREIFFSLASLSGYEQERFDLYINHFISKDFAIEQMDKYFCRFKSIHYIFDLIISLSCFIRDKGEKPDIHIFAQSLCSFQRKNEEETNNGILWMLTQNDPEIRMDAVHLIIDSQYNINNLNLTVLNELEQLRALEVLLWNWLADYKKRLKLVLQLWNSSYKNVITYLQQCLSYYVSYCYYGSLYEDIKNYGVSDFFLEPINNSLKEQKAIIAEKEKINELNSCVNDSKMRKLYFKLEGEEHSKLLQHSNEDLFFKLIHTVQIVRGTGWQIGQKDISLLGKVSTSMTVNMQVYRFPYLIERYYNKFISRF</sequence>
<keyword evidence="2" id="KW-1185">Reference proteome</keyword>
<evidence type="ECO:0008006" key="3">
    <source>
        <dbReference type="Google" id="ProtNLM"/>
    </source>
</evidence>
<comment type="caution">
    <text evidence="1">The sequence shown here is derived from an EMBL/GenBank/DDBJ whole genome shotgun (WGS) entry which is preliminary data.</text>
</comment>
<organism evidence="1 2">
    <name type="scientific">Parabacteroides segnis</name>
    <dbReference type="NCBI Taxonomy" id="2763058"/>
    <lineage>
        <taxon>Bacteria</taxon>
        <taxon>Pseudomonadati</taxon>
        <taxon>Bacteroidota</taxon>
        <taxon>Bacteroidia</taxon>
        <taxon>Bacteroidales</taxon>
        <taxon>Tannerellaceae</taxon>
        <taxon>Parabacteroides</taxon>
    </lineage>
</organism>
<proteinExistence type="predicted"/>
<name>A0ABR7E767_9BACT</name>
<dbReference type="RefSeq" id="WP_186960692.1">
    <property type="nucleotide sequence ID" value="NZ_JACOOI010000024.1"/>
</dbReference>
<dbReference type="EMBL" id="JACOOI010000024">
    <property type="protein sequence ID" value="MBC5644919.1"/>
    <property type="molecule type" value="Genomic_DNA"/>
</dbReference>